<dbReference type="Proteomes" id="UP001209682">
    <property type="component" value="Unassembled WGS sequence"/>
</dbReference>
<organism evidence="2 3">
    <name type="scientific">Acinetobacter entericus</name>
    <dbReference type="NCBI Taxonomy" id="2989714"/>
    <lineage>
        <taxon>Bacteria</taxon>
        <taxon>Pseudomonadati</taxon>
        <taxon>Pseudomonadota</taxon>
        <taxon>Gammaproteobacteria</taxon>
        <taxon>Moraxellales</taxon>
        <taxon>Moraxellaceae</taxon>
        <taxon>Acinetobacter</taxon>
    </lineage>
</organism>
<protein>
    <submittedName>
        <fullName evidence="2">Phage holin family protein</fullName>
    </submittedName>
</protein>
<gene>
    <name evidence="2" type="ORF">OKC24_20000</name>
</gene>
<feature type="transmembrane region" description="Helical" evidence="1">
    <location>
        <begin position="43"/>
        <end position="64"/>
    </location>
</feature>
<keyword evidence="1" id="KW-0812">Transmembrane</keyword>
<accession>A0ABT3NPA6</accession>
<keyword evidence="1" id="KW-1133">Transmembrane helix</keyword>
<comment type="caution">
    <text evidence="2">The sequence shown here is derived from an EMBL/GenBank/DDBJ whole genome shotgun (WGS) entry which is preliminary data.</text>
</comment>
<keyword evidence="3" id="KW-1185">Reference proteome</keyword>
<dbReference type="InterPro" id="IPR006481">
    <property type="entry name" value="Phage_lambda_GpS_holin"/>
</dbReference>
<evidence type="ECO:0000313" key="3">
    <source>
        <dbReference type="Proteomes" id="UP001209682"/>
    </source>
</evidence>
<evidence type="ECO:0000313" key="2">
    <source>
        <dbReference type="EMBL" id="MCW8041387.1"/>
    </source>
</evidence>
<reference evidence="2 3" key="1">
    <citation type="submission" date="2022-11" db="EMBL/GenBank/DDBJ databases">
        <title>Acinetobacter entericus sp. nov., isolated from the gut of the plastic-eating larvae of the Coleoptera insect Zophobas atratus.</title>
        <authorList>
            <person name="Dong X."/>
            <person name="Yang Y."/>
        </authorList>
    </citation>
    <scope>NUCLEOTIDE SEQUENCE [LARGE SCALE GENOMIC DNA]</scope>
    <source>
        <strain evidence="2 3">BIT-DXN8</strain>
    </source>
</reference>
<proteinExistence type="predicted"/>
<evidence type="ECO:0000256" key="1">
    <source>
        <dbReference type="SAM" id="Phobius"/>
    </source>
</evidence>
<dbReference type="Pfam" id="PF05106">
    <property type="entry name" value="Phage_holin_3_1"/>
    <property type="match status" value="1"/>
</dbReference>
<dbReference type="EMBL" id="JAPEQW010000154">
    <property type="protein sequence ID" value="MCW8041387.1"/>
    <property type="molecule type" value="Genomic_DNA"/>
</dbReference>
<dbReference type="RefSeq" id="WP_131275820.1">
    <property type="nucleotide sequence ID" value="NZ_JAPEQW010000154.1"/>
</dbReference>
<name>A0ABT3NPA6_9GAMM</name>
<sequence length="97" mass="10868">MDDFSKQVAESVSPFYTAIASFVMAFLMALFRTAKKRGQADWLEAFMCGFFAVGFWSLTTWLGFPEIISVGFASVVGYKGTHFVSKKIDKVSDETNR</sequence>
<keyword evidence="1" id="KW-0472">Membrane</keyword>
<feature type="transmembrane region" description="Helical" evidence="1">
    <location>
        <begin position="12"/>
        <end position="31"/>
    </location>
</feature>